<dbReference type="EMBL" id="CAJNOJ010000303">
    <property type="protein sequence ID" value="CAF1384409.1"/>
    <property type="molecule type" value="Genomic_DNA"/>
</dbReference>
<dbReference type="EMBL" id="CAJNOR010002725">
    <property type="protein sequence ID" value="CAF1332343.1"/>
    <property type="molecule type" value="Genomic_DNA"/>
</dbReference>
<reference evidence="2" key="1">
    <citation type="submission" date="2021-02" db="EMBL/GenBank/DDBJ databases">
        <authorList>
            <person name="Nowell W R."/>
        </authorList>
    </citation>
    <scope>NUCLEOTIDE SEQUENCE</scope>
</reference>
<sequence>MSIIKNVNVGEKLCEHIRLASSGANTCIVVVVFISDSDLVFMAHLDSVLLGHEPALPLVNAKRIIEIVLQMFCESNDDAIAESVFLYGGVSNSDNNAIDTSLMAIRLMNNDIFPEDPMVNVDKFRKFIATSRFHNVSFNLASSFNPNDDDNELNWVSDITIVCDRSTVPITLALIQYAGQEREITGDRS</sequence>
<protein>
    <submittedName>
        <fullName evidence="2">Uncharacterized protein</fullName>
    </submittedName>
</protein>
<evidence type="ECO:0000313" key="2">
    <source>
        <dbReference type="EMBL" id="CAF1384409.1"/>
    </source>
</evidence>
<evidence type="ECO:0000313" key="1">
    <source>
        <dbReference type="EMBL" id="CAF1332343.1"/>
    </source>
</evidence>
<name>A0A815JW67_ADIRI</name>
<gene>
    <name evidence="2" type="ORF">EDS130_LOCUS35116</name>
    <name evidence="1" type="ORF">XAT740_LOCUS30499</name>
</gene>
<evidence type="ECO:0000313" key="4">
    <source>
        <dbReference type="Proteomes" id="UP000663852"/>
    </source>
</evidence>
<dbReference type="AlphaFoldDB" id="A0A815JW67"/>
<comment type="caution">
    <text evidence="2">The sequence shown here is derived from an EMBL/GenBank/DDBJ whole genome shotgun (WGS) entry which is preliminary data.</text>
</comment>
<dbReference type="Proteomes" id="UP000663852">
    <property type="component" value="Unassembled WGS sequence"/>
</dbReference>
<proteinExistence type="predicted"/>
<organism evidence="2 4">
    <name type="scientific">Adineta ricciae</name>
    <name type="common">Rotifer</name>
    <dbReference type="NCBI Taxonomy" id="249248"/>
    <lineage>
        <taxon>Eukaryota</taxon>
        <taxon>Metazoa</taxon>
        <taxon>Spiralia</taxon>
        <taxon>Gnathifera</taxon>
        <taxon>Rotifera</taxon>
        <taxon>Eurotatoria</taxon>
        <taxon>Bdelloidea</taxon>
        <taxon>Adinetida</taxon>
        <taxon>Adinetidae</taxon>
        <taxon>Adineta</taxon>
    </lineage>
</organism>
<evidence type="ECO:0000313" key="3">
    <source>
        <dbReference type="Proteomes" id="UP000663828"/>
    </source>
</evidence>
<keyword evidence="3" id="KW-1185">Reference proteome</keyword>
<dbReference type="Proteomes" id="UP000663828">
    <property type="component" value="Unassembled WGS sequence"/>
</dbReference>
<accession>A0A815JW67</accession>